<protein>
    <submittedName>
        <fullName evidence="2">Tail fiber domain-containing protein</fullName>
    </submittedName>
</protein>
<organism evidence="2 3">
    <name type="scientific">Aquimarina algiphila</name>
    <dbReference type="NCBI Taxonomy" id="2047982"/>
    <lineage>
        <taxon>Bacteria</taxon>
        <taxon>Pseudomonadati</taxon>
        <taxon>Bacteroidota</taxon>
        <taxon>Flavobacteriia</taxon>
        <taxon>Flavobacteriales</taxon>
        <taxon>Flavobacteriaceae</taxon>
        <taxon>Aquimarina</taxon>
    </lineage>
</organism>
<accession>A0A554VK26</accession>
<dbReference type="AlphaFoldDB" id="A0A554VK26"/>
<dbReference type="InterPro" id="IPR030392">
    <property type="entry name" value="S74_ICA"/>
</dbReference>
<dbReference type="Pfam" id="PF13884">
    <property type="entry name" value="Peptidase_S74"/>
    <property type="match status" value="1"/>
</dbReference>
<keyword evidence="3" id="KW-1185">Reference proteome</keyword>
<evidence type="ECO:0000313" key="2">
    <source>
        <dbReference type="EMBL" id="TSE08277.1"/>
    </source>
</evidence>
<sequence>MKKADVILTDKEVQIEGDLRIKNGEDLIIENTKGKATAKLSSNGALTLGDSTAPSHSHISLYGKSGRTIISDSYMRVKSVHASKLNGVEGQIKDLEIFGWKNEEIIPGKIVFKGKSNTDLLVIDPIKQDIIFKDGTTLKGILGQSGASSSGNQTSNANQLDVKNIQFKNGNEPAQYLFESGTSNPDKMVLSHSKNFSNWGLRYSDKKDSFHFDSNGKGVLNVFLGSKKVGIGVENPTHELEVNGSIAGTQAYKTLSDVAFKENVESIVNPIEAISSLNGVTYDWNEKAKQTKNVEHKKQYGFIAQEVEKIVPELASTDTNGEKSLNYQGILPILVEAIKEQQQMINELQSKIIK</sequence>
<dbReference type="OrthoDB" id="1488700at2"/>
<dbReference type="PROSITE" id="PS51688">
    <property type="entry name" value="ICA"/>
    <property type="match status" value="1"/>
</dbReference>
<proteinExistence type="predicted"/>
<dbReference type="EMBL" id="VLNR01000024">
    <property type="protein sequence ID" value="TSE08277.1"/>
    <property type="molecule type" value="Genomic_DNA"/>
</dbReference>
<evidence type="ECO:0000313" key="3">
    <source>
        <dbReference type="Proteomes" id="UP000318833"/>
    </source>
</evidence>
<comment type="caution">
    <text evidence="2">The sequence shown here is derived from an EMBL/GenBank/DDBJ whole genome shotgun (WGS) entry which is preliminary data.</text>
</comment>
<name>A0A554VK26_9FLAO</name>
<gene>
    <name evidence="2" type="ORF">FOF46_12840</name>
</gene>
<evidence type="ECO:0000259" key="1">
    <source>
        <dbReference type="PROSITE" id="PS51688"/>
    </source>
</evidence>
<feature type="domain" description="Peptidase S74" evidence="1">
    <location>
        <begin position="256"/>
        <end position="352"/>
    </location>
</feature>
<dbReference type="RefSeq" id="WP_143916710.1">
    <property type="nucleotide sequence ID" value="NZ_CANMIK010000022.1"/>
</dbReference>
<reference evidence="2 3" key="1">
    <citation type="submission" date="2019-07" db="EMBL/GenBank/DDBJ databases">
        <title>The draft genome sequence of Aquimarina algiphila M91.</title>
        <authorList>
            <person name="Meng X."/>
        </authorList>
    </citation>
    <scope>NUCLEOTIDE SEQUENCE [LARGE SCALE GENOMIC DNA]</scope>
    <source>
        <strain evidence="2 3">M91</strain>
    </source>
</reference>
<dbReference type="Proteomes" id="UP000318833">
    <property type="component" value="Unassembled WGS sequence"/>
</dbReference>